<evidence type="ECO:0000259" key="1">
    <source>
        <dbReference type="PROSITE" id="PS51184"/>
    </source>
</evidence>
<dbReference type="PROSITE" id="PS51184">
    <property type="entry name" value="JMJC"/>
    <property type="match status" value="1"/>
</dbReference>
<dbReference type="SUPFAM" id="SSF51197">
    <property type="entry name" value="Clavaminate synthase-like"/>
    <property type="match status" value="1"/>
</dbReference>
<dbReference type="SMART" id="SM00558">
    <property type="entry name" value="JmjC"/>
    <property type="match status" value="1"/>
</dbReference>
<organism evidence="2 3">
    <name type="scientific">Adonisia turfae CCMR0081</name>
    <dbReference type="NCBI Taxonomy" id="2292702"/>
    <lineage>
        <taxon>Bacteria</taxon>
        <taxon>Bacillati</taxon>
        <taxon>Cyanobacteriota</taxon>
        <taxon>Adonisia</taxon>
        <taxon>Adonisia turfae</taxon>
    </lineage>
</organism>
<dbReference type="InterPro" id="IPR003347">
    <property type="entry name" value="JmjC_dom"/>
</dbReference>
<dbReference type="Pfam" id="PF13621">
    <property type="entry name" value="Cupin_8"/>
    <property type="match status" value="1"/>
</dbReference>
<accession>A0A6M0RQU8</accession>
<dbReference type="InterPro" id="IPR041667">
    <property type="entry name" value="Cupin_8"/>
</dbReference>
<dbReference type="Proteomes" id="UP000481033">
    <property type="component" value="Unassembled WGS sequence"/>
</dbReference>
<keyword evidence="3" id="KW-1185">Reference proteome</keyword>
<protein>
    <submittedName>
        <fullName evidence="2">Cupin-like domain-containing protein</fullName>
    </submittedName>
</protein>
<proteinExistence type="predicted"/>
<dbReference type="PANTHER" id="PTHR12461">
    <property type="entry name" value="HYPOXIA-INDUCIBLE FACTOR 1 ALPHA INHIBITOR-RELATED"/>
    <property type="match status" value="1"/>
</dbReference>
<dbReference type="EMBL" id="QXHD01000004">
    <property type="protein sequence ID" value="NEZ58566.1"/>
    <property type="molecule type" value="Genomic_DNA"/>
</dbReference>
<dbReference type="Gene3D" id="2.60.120.10">
    <property type="entry name" value="Jelly Rolls"/>
    <property type="match status" value="1"/>
</dbReference>
<name>A0A6M0RQU8_9CYAN</name>
<sequence length="279" mass="31826">MKGLLENSDGWSLEFLRKHLGTQLFPVRQYGRERYQQDKRQWKDMGSGVSVSSLTFETYADLILNGNAHKYDLYLARCSLKGTSLEKVSVLSPVEQLLKLSNPVTPENLWCGPAGHTSCLHYDPMDGTLAQLAGTKQVTLFPPSQLYNLYPFAVWNHLMHGAKRRAVYSKVYPDNPDLKVFPKFKMAMPHRIDITLQPGEMLFIPAGWWHEITSVGHSMVCSINRWWNVPLSRTFSNWSKLRAHIGSLLGIPHTLLNFADAMASSDSRQHKLRALIQRF</sequence>
<gene>
    <name evidence="2" type="ORF">DXZ20_23545</name>
</gene>
<dbReference type="InterPro" id="IPR014710">
    <property type="entry name" value="RmlC-like_jellyroll"/>
</dbReference>
<dbReference type="AlphaFoldDB" id="A0A6M0RQU8"/>
<evidence type="ECO:0000313" key="2">
    <source>
        <dbReference type="EMBL" id="NEZ58566.1"/>
    </source>
</evidence>
<evidence type="ECO:0000313" key="3">
    <source>
        <dbReference type="Proteomes" id="UP000481033"/>
    </source>
</evidence>
<dbReference type="PANTHER" id="PTHR12461:SF105">
    <property type="entry name" value="HYPOXIA-INDUCIBLE FACTOR 1-ALPHA INHIBITOR"/>
    <property type="match status" value="1"/>
</dbReference>
<reference evidence="2 3" key="1">
    <citation type="journal article" date="2020" name="Microb. Ecol.">
        <title>Ecogenomics of the Marine Benthic Filamentous Cyanobacterium Adonisia.</title>
        <authorList>
            <person name="Walter J.M."/>
            <person name="Coutinho F.H."/>
            <person name="Leomil L."/>
            <person name="Hargreaves P.I."/>
            <person name="Campeao M.E."/>
            <person name="Vieira V.V."/>
            <person name="Silva B.S."/>
            <person name="Fistarol G.O."/>
            <person name="Salomon P.S."/>
            <person name="Sawabe T."/>
            <person name="Mino S."/>
            <person name="Hosokawa M."/>
            <person name="Miyashita H."/>
            <person name="Maruyama F."/>
            <person name="van Verk M.C."/>
            <person name="Dutilh B.E."/>
            <person name="Thompson C.C."/>
            <person name="Thompson F.L."/>
        </authorList>
    </citation>
    <scope>NUCLEOTIDE SEQUENCE [LARGE SCALE GENOMIC DNA]</scope>
    <source>
        <strain evidence="2 3">CCMR0081</strain>
    </source>
</reference>
<feature type="domain" description="JmjC" evidence="1">
    <location>
        <begin position="81"/>
        <end position="242"/>
    </location>
</feature>
<comment type="caution">
    <text evidence="2">The sequence shown here is derived from an EMBL/GenBank/DDBJ whole genome shotgun (WGS) entry which is preliminary data.</text>
</comment>